<keyword evidence="3" id="KW-1185">Reference proteome</keyword>
<feature type="signal peptide" evidence="1">
    <location>
        <begin position="1"/>
        <end position="23"/>
    </location>
</feature>
<dbReference type="OrthoDB" id="5566524at2"/>
<dbReference type="EMBL" id="MNAN01000018">
    <property type="protein sequence ID" value="OHU97301.1"/>
    <property type="molecule type" value="Genomic_DNA"/>
</dbReference>
<dbReference type="InterPro" id="IPR021241">
    <property type="entry name" value="CsiV"/>
</dbReference>
<sequence length="280" mass="32792">MKHLITNVTLALCLSAFSIDAQAERWFEVEMIAFEQQPTDSLREDFSLVHPPIEGKKQLDLLTGGFNAQGQQRCLEGDSDFDPRPFIEKMSNTDHSWGCDANNDYIALYDTLPIYPHADPQEHMDNIYLLSEEQLKFENVLKQLQRRGLQPILHTGWRFPEQSQRRAPFIKIFAGKRFESPISQMFLDTIEQNGYLGLLDKSFNVKTEADEDHWQLEGLIKIHVKHYLYVTSNFDIRYYMDNGDIQKARMSQFTRVYSGDIHYLDHPKLGVIFQIRKYKH</sequence>
<comment type="caution">
    <text evidence="2">The sequence shown here is derived from an EMBL/GenBank/DDBJ whole genome shotgun (WGS) entry which is preliminary data.</text>
</comment>
<accession>A0A1S1NET6</accession>
<gene>
    <name evidence="2" type="ORF">BIW53_02990</name>
</gene>
<evidence type="ECO:0000313" key="2">
    <source>
        <dbReference type="EMBL" id="OHU97301.1"/>
    </source>
</evidence>
<reference evidence="2 3" key="1">
    <citation type="submission" date="2016-10" db="EMBL/GenBank/DDBJ databases">
        <title>Pseudoalteromonas amylolytica sp. nov., isolated from the surface seawater.</title>
        <authorList>
            <person name="Wu Y.-H."/>
            <person name="Cheng H."/>
            <person name="Jin X.-B."/>
            <person name="Wang C.-S."/>
            <person name="Xu X.-W."/>
        </authorList>
    </citation>
    <scope>NUCLEOTIDE SEQUENCE [LARGE SCALE GENOMIC DNA]</scope>
    <source>
        <strain evidence="2 3">JCM 12483</strain>
    </source>
</reference>
<dbReference type="RefSeq" id="WP_070990333.1">
    <property type="nucleotide sequence ID" value="NZ_CBCSHD010000008.1"/>
</dbReference>
<evidence type="ECO:0000313" key="3">
    <source>
        <dbReference type="Proteomes" id="UP000180253"/>
    </source>
</evidence>
<dbReference type="Pfam" id="PF10972">
    <property type="entry name" value="CsiV"/>
    <property type="match status" value="1"/>
</dbReference>
<dbReference type="Proteomes" id="UP000180253">
    <property type="component" value="Unassembled WGS sequence"/>
</dbReference>
<dbReference type="STRING" id="327939.BIW53_02990"/>
<name>A0A1S1NET6_9GAMM</name>
<dbReference type="AlphaFoldDB" id="A0A1S1NET6"/>
<evidence type="ECO:0000256" key="1">
    <source>
        <dbReference type="SAM" id="SignalP"/>
    </source>
</evidence>
<proteinExistence type="predicted"/>
<protein>
    <submittedName>
        <fullName evidence="2">Uncharacterized protein</fullName>
    </submittedName>
</protein>
<keyword evidence="1" id="KW-0732">Signal</keyword>
<feature type="chain" id="PRO_5010265764" evidence="1">
    <location>
        <begin position="24"/>
        <end position="280"/>
    </location>
</feature>
<organism evidence="2 3">
    <name type="scientific">Pseudoalteromonas byunsanensis</name>
    <dbReference type="NCBI Taxonomy" id="327939"/>
    <lineage>
        <taxon>Bacteria</taxon>
        <taxon>Pseudomonadati</taxon>
        <taxon>Pseudomonadota</taxon>
        <taxon>Gammaproteobacteria</taxon>
        <taxon>Alteromonadales</taxon>
        <taxon>Pseudoalteromonadaceae</taxon>
        <taxon>Pseudoalteromonas</taxon>
    </lineage>
</organism>